<evidence type="ECO:0008006" key="3">
    <source>
        <dbReference type="Google" id="ProtNLM"/>
    </source>
</evidence>
<reference evidence="2" key="2">
    <citation type="submission" date="2015-09" db="EMBL/GenBank/DDBJ databases">
        <title>Draft genome sequence of a multidrug-resistant Chryseobacterium indologenes isolate from Malaysia.</title>
        <authorList>
            <person name="Yu C.Y."/>
            <person name="Ang G.Y."/>
            <person name="Chan K.-G."/>
        </authorList>
    </citation>
    <scope>NUCLEOTIDE SEQUENCE [LARGE SCALE GENOMIC DNA]</scope>
    <source>
        <strain evidence="2">CI_885</strain>
    </source>
</reference>
<gene>
    <name evidence="1" type="ORF">AOB46_11530</name>
</gene>
<dbReference type="PROSITE" id="PS51257">
    <property type="entry name" value="PROKAR_LIPOPROTEIN"/>
    <property type="match status" value="1"/>
</dbReference>
<comment type="caution">
    <text evidence="1">The sequence shown here is derived from an EMBL/GenBank/DDBJ whole genome shotgun (WGS) entry which is preliminary data.</text>
</comment>
<dbReference type="EMBL" id="LJOD01000007">
    <property type="protein sequence ID" value="KPE50845.1"/>
    <property type="molecule type" value="Genomic_DNA"/>
</dbReference>
<organism evidence="1 2">
    <name type="scientific">Chryseobacterium indologenes</name>
    <name type="common">Flavobacterium indologenes</name>
    <dbReference type="NCBI Taxonomy" id="253"/>
    <lineage>
        <taxon>Bacteria</taxon>
        <taxon>Pseudomonadati</taxon>
        <taxon>Bacteroidota</taxon>
        <taxon>Flavobacteriia</taxon>
        <taxon>Flavobacteriales</taxon>
        <taxon>Weeksellaceae</taxon>
        <taxon>Chryseobacterium group</taxon>
        <taxon>Chryseobacterium</taxon>
    </lineage>
</organism>
<reference evidence="1 2" key="1">
    <citation type="journal article" date="2015" name="Genom Data">
        <title>Draft genome sequence of a multidrug-resistant Chryseobacterium indologenes isolate from Malaysia.</title>
        <authorList>
            <person name="Yu C.Y."/>
            <person name="Ang G.Y."/>
            <person name="Cheng H.J."/>
            <person name="Cheong Y.M."/>
            <person name="Yin W.F."/>
            <person name="Chan K.G."/>
        </authorList>
    </citation>
    <scope>NUCLEOTIDE SEQUENCE [LARGE SCALE GENOMIC DNA]</scope>
    <source>
        <strain evidence="1 2">CI_885</strain>
    </source>
</reference>
<evidence type="ECO:0000313" key="1">
    <source>
        <dbReference type="EMBL" id="KPE50845.1"/>
    </source>
</evidence>
<protein>
    <recommendedName>
        <fullName evidence="3">Lipoprotein</fullName>
    </recommendedName>
</protein>
<sequence length="199" mass="22919">MRKILFASALALSFIACKENRPKNPPIVANAVDNAEESSVSRSLKESYHADDMIDQIYGELLKTDTHLKALDERVTKIYEESGKVLASYEPVIYKSESYYQNAHEKTKAIKDSLLKKEVEQQIKISEDQYSLKIRNIKELIKKINANTGVITDQYTAFKIRKTLPEIQKYQNAHPLKTDSLEHFISKQQNLLNELKNMK</sequence>
<dbReference type="PATRIC" id="fig|253.9.peg.4146"/>
<dbReference type="OrthoDB" id="706486at2"/>
<evidence type="ECO:0000313" key="2">
    <source>
        <dbReference type="Proteomes" id="UP000037953"/>
    </source>
</evidence>
<proteinExistence type="predicted"/>
<dbReference type="RefSeq" id="WP_062699432.1">
    <property type="nucleotide sequence ID" value="NZ_LJOD01000007.1"/>
</dbReference>
<name>A0A0N1KS65_CHRID</name>
<dbReference type="AlphaFoldDB" id="A0A0N1KS65"/>
<accession>A0A0N1KS65</accession>
<dbReference type="Proteomes" id="UP000037953">
    <property type="component" value="Unassembled WGS sequence"/>
</dbReference>